<evidence type="ECO:0000256" key="6">
    <source>
        <dbReference type="ARBA" id="ARBA00022729"/>
    </source>
</evidence>
<keyword evidence="9 10" id="KW-0143">Chaperone</keyword>
<dbReference type="GO" id="GO:0044874">
    <property type="term" value="P:lipoprotein localization to outer membrane"/>
    <property type="evidence" value="ECO:0007669"/>
    <property type="project" value="UniProtKB-UniRule"/>
</dbReference>
<proteinExistence type="inferred from homology"/>
<comment type="subcellular location">
    <subcellularLocation>
        <location evidence="1 10">Periplasm</location>
    </subcellularLocation>
</comment>
<dbReference type="GO" id="GO:0030288">
    <property type="term" value="C:outer membrane-bounded periplasmic space"/>
    <property type="evidence" value="ECO:0007669"/>
    <property type="project" value="TreeGrafter"/>
</dbReference>
<dbReference type="GO" id="GO:0042953">
    <property type="term" value="P:lipoprotein transport"/>
    <property type="evidence" value="ECO:0007669"/>
    <property type="project" value="InterPro"/>
</dbReference>
<organism evidence="11 12">
    <name type="scientific">Faucicola atlantae</name>
    <dbReference type="NCBI Taxonomy" id="34059"/>
    <lineage>
        <taxon>Bacteria</taxon>
        <taxon>Pseudomonadati</taxon>
        <taxon>Pseudomonadota</taxon>
        <taxon>Gammaproteobacteria</taxon>
        <taxon>Moraxellales</taxon>
        <taxon>Moraxellaceae</taxon>
        <taxon>Faucicola</taxon>
    </lineage>
</organism>
<comment type="function">
    <text evidence="10">Participates in the translocation of lipoproteins from the inner membrane to the outer membrane. Only forms a complex with a lipoprotein if the residue after the N-terminal Cys is not an aspartate (The Asp acts as a targeting signal to indicate that the lipoprotein should stay in the inner membrane).</text>
</comment>
<dbReference type="SUPFAM" id="SSF89392">
    <property type="entry name" value="Prokaryotic lipoproteins and lipoprotein localization factors"/>
    <property type="match status" value="1"/>
</dbReference>
<dbReference type="Pfam" id="PF03548">
    <property type="entry name" value="LolA"/>
    <property type="match status" value="1"/>
</dbReference>
<comment type="similarity">
    <text evidence="2 10">Belongs to the LolA family.</text>
</comment>
<evidence type="ECO:0000256" key="1">
    <source>
        <dbReference type="ARBA" id="ARBA00004418"/>
    </source>
</evidence>
<dbReference type="InterPro" id="IPR029046">
    <property type="entry name" value="LolA/LolB/LppX"/>
</dbReference>
<keyword evidence="7 10" id="KW-0574">Periplasm</keyword>
<evidence type="ECO:0000256" key="8">
    <source>
        <dbReference type="ARBA" id="ARBA00022927"/>
    </source>
</evidence>
<dbReference type="NCBIfam" id="TIGR00547">
    <property type="entry name" value="lolA"/>
    <property type="match status" value="1"/>
</dbReference>
<dbReference type="InterPro" id="IPR004564">
    <property type="entry name" value="OM_lipoprot_carrier_LolA-like"/>
</dbReference>
<keyword evidence="8 10" id="KW-0653">Protein transport</keyword>
<dbReference type="AlphaFoldDB" id="A0A1B8QFP9"/>
<dbReference type="RefSeq" id="WP_067234374.1">
    <property type="nucleotide sequence ID" value="NZ_LZMZ01000003.1"/>
</dbReference>
<dbReference type="HAMAP" id="MF_00240">
    <property type="entry name" value="LolA"/>
    <property type="match status" value="1"/>
</dbReference>
<sequence precursor="true">MQQFNGVIMNFANKPKTTLRQRLAARTLGAALLSVATPVALLAPNAVYAAPASEAAAAKSLSQQLSGIKSMTANFVQTTSGATSAQKNALNSSKRFTGTMQVQRPNKFRWHTQGNAEQLIVANGNTLWIYDKDLSQATRQSVNNQVGDTPALLLSGDPSRIGASFRVTQPDARKAYYVLYPKTANANFRSLALAFNGGVPTTMVLNDNLGQVTRIDFNGIKRNPAIAASQFVFTPPKGVDVITQ</sequence>
<dbReference type="InterPro" id="IPR018323">
    <property type="entry name" value="OM_lipoprot_carrier_LolA_Pbac"/>
</dbReference>
<dbReference type="PANTHER" id="PTHR35869">
    <property type="entry name" value="OUTER-MEMBRANE LIPOPROTEIN CARRIER PROTEIN"/>
    <property type="match status" value="1"/>
</dbReference>
<comment type="caution">
    <text evidence="11">The sequence shown here is derived from an EMBL/GenBank/DDBJ whole genome shotgun (WGS) entry which is preliminary data.</text>
</comment>
<dbReference type="Proteomes" id="UP000092508">
    <property type="component" value="Unassembled WGS sequence"/>
</dbReference>
<dbReference type="EMBL" id="LZMZ01000003">
    <property type="protein sequence ID" value="OBX80802.1"/>
    <property type="molecule type" value="Genomic_DNA"/>
</dbReference>
<protein>
    <recommendedName>
        <fullName evidence="4 10">Outer-membrane lipoprotein carrier protein</fullName>
    </recommendedName>
</protein>
<evidence type="ECO:0000313" key="12">
    <source>
        <dbReference type="Proteomes" id="UP000092508"/>
    </source>
</evidence>
<dbReference type="OrthoDB" id="9787361at2"/>
<evidence type="ECO:0000256" key="2">
    <source>
        <dbReference type="ARBA" id="ARBA00007615"/>
    </source>
</evidence>
<dbReference type="Gene3D" id="2.50.20.10">
    <property type="entry name" value="Lipoprotein localisation LolA/LolB/LppX"/>
    <property type="match status" value="1"/>
</dbReference>
<dbReference type="CDD" id="cd16325">
    <property type="entry name" value="LolA"/>
    <property type="match status" value="1"/>
</dbReference>
<dbReference type="STRING" id="34059.A9308_02405"/>
<keyword evidence="6 10" id="KW-0732">Signal</keyword>
<gene>
    <name evidence="10" type="primary">lolA</name>
    <name evidence="11" type="ORF">A9308_02405</name>
</gene>
<evidence type="ECO:0000256" key="3">
    <source>
        <dbReference type="ARBA" id="ARBA00011245"/>
    </source>
</evidence>
<evidence type="ECO:0000256" key="5">
    <source>
        <dbReference type="ARBA" id="ARBA00022448"/>
    </source>
</evidence>
<comment type="subunit">
    <text evidence="3 10">Monomer.</text>
</comment>
<keyword evidence="11" id="KW-0449">Lipoprotein</keyword>
<dbReference type="PANTHER" id="PTHR35869:SF1">
    <property type="entry name" value="OUTER-MEMBRANE LIPOPROTEIN CARRIER PROTEIN"/>
    <property type="match status" value="1"/>
</dbReference>
<evidence type="ECO:0000256" key="9">
    <source>
        <dbReference type="ARBA" id="ARBA00023186"/>
    </source>
</evidence>
<evidence type="ECO:0000313" key="11">
    <source>
        <dbReference type="EMBL" id="OBX80802.1"/>
    </source>
</evidence>
<accession>A0A1B8QFP9</accession>
<evidence type="ECO:0000256" key="7">
    <source>
        <dbReference type="ARBA" id="ARBA00022764"/>
    </source>
</evidence>
<keyword evidence="5 10" id="KW-0813">Transport</keyword>
<feature type="signal peptide" evidence="10">
    <location>
        <begin position="1"/>
        <end position="49"/>
    </location>
</feature>
<reference evidence="11 12" key="1">
    <citation type="submission" date="2016-06" db="EMBL/GenBank/DDBJ databases">
        <title>Draft genome of Moraxella atlantae CCUG 66109.</title>
        <authorList>
            <person name="Salva-Serra F."/>
            <person name="Engstrom-Jakobsson H."/>
            <person name="Thorell K."/>
            <person name="Gonzales-Siles L."/>
            <person name="Karlsson R."/>
            <person name="Boulund F."/>
            <person name="Engstrand L."/>
            <person name="Kristiansson E."/>
            <person name="Moore E."/>
        </authorList>
    </citation>
    <scope>NUCLEOTIDE SEQUENCE [LARGE SCALE GENOMIC DNA]</scope>
    <source>
        <strain evidence="11 12">CCUG 66109</strain>
    </source>
</reference>
<evidence type="ECO:0000256" key="4">
    <source>
        <dbReference type="ARBA" id="ARBA00014035"/>
    </source>
</evidence>
<name>A0A1B8QFP9_9GAMM</name>
<feature type="chain" id="PRO_5009004363" description="Outer-membrane lipoprotein carrier protein" evidence="10">
    <location>
        <begin position="50"/>
        <end position="244"/>
    </location>
</feature>
<evidence type="ECO:0000256" key="10">
    <source>
        <dbReference type="HAMAP-Rule" id="MF_00240"/>
    </source>
</evidence>